<dbReference type="RefSeq" id="WP_165404725.1">
    <property type="nucleotide sequence ID" value="NZ_SGXC01000003.1"/>
</dbReference>
<keyword evidence="1" id="KW-0472">Membrane</keyword>
<organism evidence="2 3">
    <name type="scientific">Pigmentiphaga kullae</name>
    <dbReference type="NCBI Taxonomy" id="151784"/>
    <lineage>
        <taxon>Bacteria</taxon>
        <taxon>Pseudomonadati</taxon>
        <taxon>Pseudomonadota</taxon>
        <taxon>Betaproteobacteria</taxon>
        <taxon>Burkholderiales</taxon>
        <taxon>Alcaligenaceae</taxon>
        <taxon>Pigmentiphaga</taxon>
    </lineage>
</organism>
<dbReference type="Pfam" id="PF07332">
    <property type="entry name" value="Phage_holin_3_6"/>
    <property type="match status" value="1"/>
</dbReference>
<gene>
    <name evidence="2" type="ORF">EV675_4581</name>
</gene>
<protein>
    <submittedName>
        <fullName evidence="2">Putative membrane protein YqjE</fullName>
    </submittedName>
</protein>
<keyword evidence="3" id="KW-1185">Reference proteome</keyword>
<reference evidence="2 3" key="1">
    <citation type="submission" date="2019-02" db="EMBL/GenBank/DDBJ databases">
        <title>Genomic Encyclopedia of Type Strains, Phase IV (KMG-IV): sequencing the most valuable type-strain genomes for metagenomic binning, comparative biology and taxonomic classification.</title>
        <authorList>
            <person name="Goeker M."/>
        </authorList>
    </citation>
    <scope>NUCLEOTIDE SEQUENCE [LARGE SCALE GENOMIC DNA]</scope>
    <source>
        <strain evidence="2 3">K24</strain>
    </source>
</reference>
<dbReference type="AlphaFoldDB" id="A0A4Q7N7C5"/>
<feature type="transmembrane region" description="Helical" evidence="1">
    <location>
        <begin position="43"/>
        <end position="70"/>
    </location>
</feature>
<sequence>MSASPHLLSSLRALAATSIGILRTRLELVAIELAEEKSRLLGMVLVALAALLCLTLGLMMFSFLIVVLFWDTEYRHLAIALVGAAYLLVGLIMLIMVRRQAVHAPLVFEDTLAELERDRDMLAAVAESEPDSRRGPR</sequence>
<dbReference type="Proteomes" id="UP000292445">
    <property type="component" value="Unassembled WGS sequence"/>
</dbReference>
<keyword evidence="1" id="KW-0812">Transmembrane</keyword>
<feature type="transmembrane region" description="Helical" evidence="1">
    <location>
        <begin position="76"/>
        <end position="97"/>
    </location>
</feature>
<accession>A0A4Q7N7C5</accession>
<proteinExistence type="predicted"/>
<evidence type="ECO:0000313" key="3">
    <source>
        <dbReference type="Proteomes" id="UP000292445"/>
    </source>
</evidence>
<evidence type="ECO:0000256" key="1">
    <source>
        <dbReference type="SAM" id="Phobius"/>
    </source>
</evidence>
<name>A0A4Q7N7C5_9BURK</name>
<comment type="caution">
    <text evidence="2">The sequence shown here is derived from an EMBL/GenBank/DDBJ whole genome shotgun (WGS) entry which is preliminary data.</text>
</comment>
<dbReference type="InterPro" id="IPR009937">
    <property type="entry name" value="Phage_holin_3_6"/>
</dbReference>
<dbReference type="EMBL" id="SGXC01000003">
    <property type="protein sequence ID" value="RZS77942.1"/>
    <property type="molecule type" value="Genomic_DNA"/>
</dbReference>
<keyword evidence="1" id="KW-1133">Transmembrane helix</keyword>
<evidence type="ECO:0000313" key="2">
    <source>
        <dbReference type="EMBL" id="RZS77942.1"/>
    </source>
</evidence>